<reference evidence="5 6" key="2">
    <citation type="journal article" date="2010" name="Stand. Genomic Sci.">
        <title>Complete genome sequence of Syntrophothermus lipocalidus type strain (TGB-C1).</title>
        <authorList>
            <person name="Djao O.D."/>
            <person name="Zhang X."/>
            <person name="Lucas S."/>
            <person name="Lapidus A."/>
            <person name="Del Rio T.G."/>
            <person name="Nolan M."/>
            <person name="Tice H."/>
            <person name="Cheng J.F."/>
            <person name="Han C."/>
            <person name="Tapia R."/>
            <person name="Goodwin L."/>
            <person name="Pitluck S."/>
            <person name="Liolios K."/>
            <person name="Ivanova N."/>
            <person name="Mavromatis K."/>
            <person name="Mikhailova N."/>
            <person name="Ovchinnikova G."/>
            <person name="Pati A."/>
            <person name="Brambilla E."/>
            <person name="Chen A."/>
            <person name="Palaniappan K."/>
            <person name="Land M."/>
            <person name="Hauser L."/>
            <person name="Chang Y.J."/>
            <person name="Jeffries C.D."/>
            <person name="Rohde M."/>
            <person name="Sikorski J."/>
            <person name="Spring S."/>
            <person name="Goker M."/>
            <person name="Detter J.C."/>
            <person name="Woyke T."/>
            <person name="Bristow J."/>
            <person name="Eisen J.A."/>
            <person name="Markowitz V."/>
            <person name="Hugenholtz P."/>
            <person name="Kyrpides N.C."/>
            <person name="Klenk H.P."/>
        </authorList>
    </citation>
    <scope>NUCLEOTIDE SEQUENCE [LARGE SCALE GENOMIC DNA]</scope>
    <source>
        <strain evidence="6">DSM 12680 / TGB-C1</strain>
    </source>
</reference>
<evidence type="ECO:0000313" key="5">
    <source>
        <dbReference type="EMBL" id="ADI03108.1"/>
    </source>
</evidence>
<dbReference type="PANTHER" id="PTHR21666:SF270">
    <property type="entry name" value="MUREIN HYDROLASE ACTIVATOR ENVC"/>
    <property type="match status" value="1"/>
</dbReference>
<dbReference type="PANTHER" id="PTHR21666">
    <property type="entry name" value="PEPTIDASE-RELATED"/>
    <property type="match status" value="1"/>
</dbReference>
<dbReference type="EMBL" id="CP002048">
    <property type="protein sequence ID" value="ADI03108.1"/>
    <property type="molecule type" value="Genomic_DNA"/>
</dbReference>
<dbReference type="KEGG" id="slp:Slip_2372"/>
<dbReference type="InterPro" id="IPR050570">
    <property type="entry name" value="Cell_wall_metabolism_enzyme"/>
</dbReference>
<keyword evidence="3" id="KW-1133">Transmembrane helix</keyword>
<dbReference type="HOGENOM" id="CLU_029425_2_4_9"/>
<keyword evidence="6" id="KW-1185">Reference proteome</keyword>
<dbReference type="Pfam" id="PF01551">
    <property type="entry name" value="Peptidase_M23"/>
    <property type="match status" value="1"/>
</dbReference>
<name>D7CKC4_SYNLT</name>
<keyword evidence="3" id="KW-0472">Membrane</keyword>
<evidence type="ECO:0000313" key="6">
    <source>
        <dbReference type="Proteomes" id="UP000000378"/>
    </source>
</evidence>
<dbReference type="SUPFAM" id="SSF51261">
    <property type="entry name" value="Duplicated hybrid motif"/>
    <property type="match status" value="1"/>
</dbReference>
<accession>D7CKC4</accession>
<evidence type="ECO:0000256" key="1">
    <source>
        <dbReference type="SAM" id="Coils"/>
    </source>
</evidence>
<evidence type="ECO:0000259" key="4">
    <source>
        <dbReference type="Pfam" id="PF01551"/>
    </source>
</evidence>
<keyword evidence="3" id="KW-0812">Transmembrane</keyword>
<proteinExistence type="predicted"/>
<sequence>MPRRRRSVRDRSITVILLSGSISPIRRLSLSPKGAWALAILSMAMIISLFCMGITLVTFRNDMRNIRSIKEDNQAKTEQLMTLQEQLRSLEKEKENIEREQSEIKRLMGIRTARPSSSATPSRSGIMLDRKSDPGNLASVMGREIERMLSSFNTTKIELTELRDQVLANREYYLARPNSWPVIGQITSTYGIRKSPFSRRTEQHSGLDIAANSGTPVRAAASGTVVCAGFDRVYGRLIKVDHGNGYVTWYGHNQVILVQVGEKVEKGQVIARVGCSGRSSGPHLHFAIQGKNGFVDPESYLAKTER</sequence>
<dbReference type="RefSeq" id="WP_013176510.1">
    <property type="nucleotide sequence ID" value="NC_014220.1"/>
</dbReference>
<evidence type="ECO:0000256" key="3">
    <source>
        <dbReference type="SAM" id="Phobius"/>
    </source>
</evidence>
<dbReference type="Gene3D" id="2.70.70.10">
    <property type="entry name" value="Glucose Permease (Domain IIA)"/>
    <property type="match status" value="1"/>
</dbReference>
<protein>
    <submittedName>
        <fullName evidence="5">Peptidase M23</fullName>
    </submittedName>
</protein>
<feature type="transmembrane region" description="Helical" evidence="3">
    <location>
        <begin position="35"/>
        <end position="59"/>
    </location>
</feature>
<dbReference type="OrthoDB" id="9809488at2"/>
<feature type="compositionally biased region" description="Low complexity" evidence="2">
    <location>
        <begin position="112"/>
        <end position="124"/>
    </location>
</feature>
<dbReference type="GO" id="GO:0004222">
    <property type="term" value="F:metalloendopeptidase activity"/>
    <property type="evidence" value="ECO:0007669"/>
    <property type="project" value="TreeGrafter"/>
</dbReference>
<dbReference type="FunFam" id="2.70.70.10:FF:000006">
    <property type="entry name" value="M23 family peptidase"/>
    <property type="match status" value="1"/>
</dbReference>
<dbReference type="AlphaFoldDB" id="D7CKC4"/>
<dbReference type="eggNOG" id="COG0739">
    <property type="taxonomic scope" value="Bacteria"/>
</dbReference>
<dbReference type="InterPro" id="IPR011055">
    <property type="entry name" value="Dup_hybrid_motif"/>
</dbReference>
<evidence type="ECO:0000256" key="2">
    <source>
        <dbReference type="SAM" id="MobiDB-lite"/>
    </source>
</evidence>
<keyword evidence="1" id="KW-0175">Coiled coil</keyword>
<feature type="region of interest" description="Disordered" evidence="2">
    <location>
        <begin position="112"/>
        <end position="133"/>
    </location>
</feature>
<organism evidence="5 6">
    <name type="scientific">Syntrophothermus lipocalidus (strain DSM 12680 / TGB-C1)</name>
    <dbReference type="NCBI Taxonomy" id="643648"/>
    <lineage>
        <taxon>Bacteria</taxon>
        <taxon>Bacillati</taxon>
        <taxon>Bacillota</taxon>
        <taxon>Clostridia</taxon>
        <taxon>Eubacteriales</taxon>
        <taxon>Syntrophomonadaceae</taxon>
        <taxon>Syntrophothermus</taxon>
    </lineage>
</organism>
<dbReference type="Proteomes" id="UP000000378">
    <property type="component" value="Chromosome"/>
</dbReference>
<feature type="domain" description="M23ase beta-sheet core" evidence="4">
    <location>
        <begin position="203"/>
        <end position="297"/>
    </location>
</feature>
<gene>
    <name evidence="5" type="ordered locus">Slip_2372</name>
</gene>
<reference evidence="6" key="1">
    <citation type="journal article" date="2010" name="Stand. Genomic Sci.">
        <title>Complete genome sequence of Syntrophothermus lipocalidus type strain (TGB-C1T).</title>
        <authorList>
            <consortium name="US DOE Joint Genome Institute (JGI-PGF)"/>
            <person name="Djao O."/>
            <person name="Zhang X."/>
            <person name="Lucas S."/>
            <person name="Lapidus A."/>
            <person name="Glavina Del Rio T."/>
            <person name="Nolan M."/>
            <person name="Tice H."/>
            <person name="Cheng J."/>
            <person name="Han C."/>
            <person name="Tapia R."/>
            <person name="Goodwin L."/>
            <person name="Pitluck S."/>
            <person name="Liolios K."/>
            <person name="Ivanova N."/>
            <person name="Mavromatis K."/>
            <person name="Mikhailova N."/>
            <person name="Ovchinnikova G."/>
            <person name="Pati A."/>
            <person name="Brambilla E."/>
            <person name="Chen A."/>
            <person name="Palaniappan K."/>
            <person name="Land M."/>
            <person name="Hauser L."/>
            <person name="Chang Y."/>
            <person name="Jeffries C."/>
            <person name="Rohde M."/>
            <person name="Sikorski J."/>
            <person name="Spring S."/>
            <person name="Goker M."/>
            <person name="Detter J."/>
            <person name="Woyke T."/>
            <person name="Bristow J."/>
            <person name="Eisen J."/>
            <person name="Markowitz V."/>
            <person name="Hugenholtz P."/>
            <person name="Kyrpides N."/>
            <person name="Klenk H."/>
        </authorList>
    </citation>
    <scope>NUCLEOTIDE SEQUENCE [LARGE SCALE GENOMIC DNA]</scope>
    <source>
        <strain evidence="6">DSM 12680 / TGB-C1</strain>
    </source>
</reference>
<dbReference type="InterPro" id="IPR016047">
    <property type="entry name" value="M23ase_b-sheet_dom"/>
</dbReference>
<feature type="coiled-coil region" evidence="1">
    <location>
        <begin position="66"/>
        <end position="110"/>
    </location>
</feature>
<dbReference type="CDD" id="cd12797">
    <property type="entry name" value="M23_peptidase"/>
    <property type="match status" value="1"/>
</dbReference>
<dbReference type="STRING" id="643648.Slip_2372"/>